<dbReference type="Proteomes" id="UP000699042">
    <property type="component" value="Unassembled WGS sequence"/>
</dbReference>
<evidence type="ECO:0000313" key="3">
    <source>
        <dbReference type="Proteomes" id="UP000699042"/>
    </source>
</evidence>
<protein>
    <submittedName>
        <fullName evidence="2">Heterokaryon incompatibility protein</fullName>
    </submittedName>
</protein>
<reference evidence="2" key="1">
    <citation type="submission" date="2021-05" db="EMBL/GenBank/DDBJ databases">
        <title>Comparative genomics of three Colletotrichum scovillei strains and genetic complementation revealed genes involved fungal growth and virulence on chili pepper.</title>
        <authorList>
            <person name="Hsieh D.-K."/>
            <person name="Chuang S.-C."/>
            <person name="Chen C.-Y."/>
            <person name="Chao Y.-T."/>
            <person name="Lu M.-Y.J."/>
            <person name="Lee M.-H."/>
            <person name="Shih M.-C."/>
        </authorList>
    </citation>
    <scope>NUCLEOTIDE SEQUENCE</scope>
    <source>
        <strain evidence="2">Coll-153</strain>
    </source>
</reference>
<dbReference type="InterPro" id="IPR010730">
    <property type="entry name" value="HET"/>
</dbReference>
<gene>
    <name evidence="2" type="ORF">JMJ77_005586</name>
</gene>
<dbReference type="PANTHER" id="PTHR24148:SF73">
    <property type="entry name" value="HET DOMAIN PROTEIN (AFU_ORTHOLOGUE AFUA_8G01020)"/>
    <property type="match status" value="1"/>
</dbReference>
<comment type="caution">
    <text evidence="2">The sequence shown here is derived from an EMBL/GenBank/DDBJ whole genome shotgun (WGS) entry which is preliminary data.</text>
</comment>
<evidence type="ECO:0000313" key="2">
    <source>
        <dbReference type="EMBL" id="KAG7058208.1"/>
    </source>
</evidence>
<feature type="domain" description="Heterokaryon incompatibility" evidence="1">
    <location>
        <begin position="222"/>
        <end position="422"/>
    </location>
</feature>
<dbReference type="AlphaFoldDB" id="A0A9P7UKL6"/>
<dbReference type="PANTHER" id="PTHR24148">
    <property type="entry name" value="ANKYRIN REPEAT DOMAIN-CONTAINING PROTEIN 39 HOMOLOG-RELATED"/>
    <property type="match status" value="1"/>
</dbReference>
<proteinExistence type="predicted"/>
<organism evidence="2 3">
    <name type="scientific">Colletotrichum scovillei</name>
    <dbReference type="NCBI Taxonomy" id="1209932"/>
    <lineage>
        <taxon>Eukaryota</taxon>
        <taxon>Fungi</taxon>
        <taxon>Dikarya</taxon>
        <taxon>Ascomycota</taxon>
        <taxon>Pezizomycotina</taxon>
        <taxon>Sordariomycetes</taxon>
        <taxon>Hypocreomycetidae</taxon>
        <taxon>Glomerellales</taxon>
        <taxon>Glomerellaceae</taxon>
        <taxon>Colletotrichum</taxon>
        <taxon>Colletotrichum acutatum species complex</taxon>
    </lineage>
</organism>
<dbReference type="InterPro" id="IPR052895">
    <property type="entry name" value="HetReg/Transcr_Mod"/>
</dbReference>
<accession>A0A9P7UKL6</accession>
<sequence>MFSTILQATPRLYSHLATSRMILPEVQSRSRTARSVGPHNLRLINVTQILSNPITSAQEILESSINCNQSRYGSPHQDNPFQGFIRGPRKTKGVYRYEAPNRKQQVTSPTTSKSYLSSFGTFRGLFTHVVEILDNPRECAINRWTDREGEIGRLPENQGDIVKRLQAVERRQELHSYMVYCVYQALSTIDSIRLLSISRDDHHPHGLCLSLKEVSLDDEPVFAALSYTWQLPKYSNSEQTQEPGPGKSFDVVCDGRSMEISENLFDFLRTILEYRCLPRKTEKASSTAPRCPPKVRTALETMPLWIDAFCIDQTNNEEKKHQVLLMHRIYSSAQNVLVWLGLSEPESEVQWIHDRFIPRLSQARKKSESIKNLLQEDHYCRTPEVIDQLGYDTCSRWATSWFIFAKFLRENRWFDRGWVVQEVALADPAQIHIMCGTAVLNWKRLGAFIQFLHEARWSHSLETHIERSFEHVKLFSEIQSLKKPRSLSSRHLGIGGGLHKINGVRPLLAELVYYTKIGGWNARSESAWLACASFIISTLRSFQFGDDRDHIHGCLGMLSMLLPQGFPSPIVPDYDRSVEDVFTSVAACFLQRLPLLSELRQVGKEKSRRNTKLPSWVPDYSVPNLTKIDRHKRFDVSTKTEASLDVLEEHERMIWPCQLRRPSVIGHKLTLYGVSMGTTMGKVHDLFTPESSYEMALTMISFFRTRPFEALCRPQLNIWDRLAAAVLNECLELYNLHLQPITPGHCLTSRTVNYYVPGRREFVHKRLNGSKVGVLIQDEIYEWVELYESQNRPSRLNPFPLDRIPKLSPCPLHVDTKVWEELENECFYHTSRGSFGLGSPSSVPNDQIWLAEGASVPFVLREVTPVSKTDQEDSQPPLFRYIGDIELSDLDIYSSHFTFEQHRSRYKEISII</sequence>
<name>A0A9P7UKL6_9PEZI</name>
<evidence type="ECO:0000259" key="1">
    <source>
        <dbReference type="Pfam" id="PF06985"/>
    </source>
</evidence>
<keyword evidence="3" id="KW-1185">Reference proteome</keyword>
<dbReference type="EMBL" id="JAESDN010000001">
    <property type="protein sequence ID" value="KAG7058208.1"/>
    <property type="molecule type" value="Genomic_DNA"/>
</dbReference>
<dbReference type="Pfam" id="PF06985">
    <property type="entry name" value="HET"/>
    <property type="match status" value="1"/>
</dbReference>